<dbReference type="HOGENOM" id="CLU_1711810_0_0_4"/>
<feature type="signal peptide" evidence="1">
    <location>
        <begin position="1"/>
        <end position="20"/>
    </location>
</feature>
<evidence type="ECO:0000313" key="2">
    <source>
        <dbReference type="EMBL" id="AJP48684.1"/>
    </source>
</evidence>
<keyword evidence="1" id="KW-0732">Signal</keyword>
<evidence type="ECO:0000256" key="1">
    <source>
        <dbReference type="SAM" id="SignalP"/>
    </source>
</evidence>
<dbReference type="AlphaFoldDB" id="A0A0C5JAH5"/>
<dbReference type="PROSITE" id="PS51257">
    <property type="entry name" value="PROKAR_LIPOPROTEIN"/>
    <property type="match status" value="1"/>
</dbReference>
<protein>
    <recommendedName>
        <fullName evidence="4">Lipoprotein</fullName>
    </recommendedName>
</protein>
<feature type="chain" id="PRO_5002178790" description="Lipoprotein" evidence="1">
    <location>
        <begin position="21"/>
        <end position="153"/>
    </location>
</feature>
<evidence type="ECO:0000313" key="3">
    <source>
        <dbReference type="Proteomes" id="UP000061603"/>
    </source>
</evidence>
<keyword evidence="3" id="KW-1185">Reference proteome</keyword>
<proteinExistence type="predicted"/>
<dbReference type="KEGG" id="rbu:PG1C_10025"/>
<accession>A0A0C5JAH5</accession>
<evidence type="ECO:0008006" key="4">
    <source>
        <dbReference type="Google" id="ProtNLM"/>
    </source>
</evidence>
<reference evidence="2 3" key="1">
    <citation type="journal article" date="2015" name="Genome Announc.">
        <title>Complete Genome Sequence of a Novel Bacterium within the Family Rhodocyclaceae That Degrades Polycyclic Aromatic Hydrocarbons.</title>
        <authorList>
            <person name="Singleton D.R."/>
            <person name="Dickey A.N."/>
            <person name="Scholl E.H."/>
            <person name="Wright F.A."/>
            <person name="Aitken M.D."/>
        </authorList>
    </citation>
    <scope>NUCLEOTIDE SEQUENCE [LARGE SCALE GENOMIC DNA]</scope>
    <source>
        <strain evidence="3">PG1-Ca6</strain>
    </source>
</reference>
<organism evidence="2 3">
    <name type="scientific">Rugosibacter aromaticivorans</name>
    <dbReference type="NCBI Taxonomy" id="1565605"/>
    <lineage>
        <taxon>Bacteria</taxon>
        <taxon>Pseudomonadati</taxon>
        <taxon>Pseudomonadota</taxon>
        <taxon>Betaproteobacteria</taxon>
        <taxon>Nitrosomonadales</taxon>
        <taxon>Sterolibacteriaceae</taxon>
        <taxon>Rugosibacter</taxon>
    </lineage>
</organism>
<dbReference type="EMBL" id="CP010554">
    <property type="protein sequence ID" value="AJP48684.1"/>
    <property type="molecule type" value="Genomic_DNA"/>
</dbReference>
<name>A0A0C5JAH5_9PROT</name>
<dbReference type="RefSeq" id="WP_202634685.1">
    <property type="nucleotide sequence ID" value="NZ_CP010554.1"/>
</dbReference>
<dbReference type="Proteomes" id="UP000061603">
    <property type="component" value="Chromosome"/>
</dbReference>
<dbReference type="STRING" id="1565605.PG1C_10025"/>
<gene>
    <name evidence="2" type="ORF">PG1C_10025</name>
</gene>
<sequence length="153" mass="14444">MKKILVVGLISSFLSAGAFAAACTTGGGAQAAVSGATAPSGEQCVCNGGAAIKSTVQGGSGTVIGGTVITTAPIFLKTGFDVQCSANTLVSYNEVSGTAFAVASGSMKGNQTFIGSSNGGAVTTSAKCTGTNDACTAANVTTANGLATTAAGS</sequence>